<accession>A0AAD9CEC6</accession>
<protein>
    <submittedName>
        <fullName evidence="2">Inactive receptor kinase</fullName>
    </submittedName>
</protein>
<dbReference type="Proteomes" id="UP001228049">
    <property type="component" value="Unassembled WGS sequence"/>
</dbReference>
<sequence length="55" mass="6201">MQVCNYSKANRCENTLRGNRGTETLPAPEGVSDFDERQDGARRIDEMNEGKVQRG</sequence>
<evidence type="ECO:0000313" key="3">
    <source>
        <dbReference type="Proteomes" id="UP001228049"/>
    </source>
</evidence>
<evidence type="ECO:0000256" key="1">
    <source>
        <dbReference type="SAM" id="MobiDB-lite"/>
    </source>
</evidence>
<keyword evidence="3" id="KW-1185">Reference proteome</keyword>
<feature type="non-terminal residue" evidence="2">
    <location>
        <position position="55"/>
    </location>
</feature>
<feature type="region of interest" description="Disordered" evidence="1">
    <location>
        <begin position="16"/>
        <end position="55"/>
    </location>
</feature>
<gene>
    <name evidence="2" type="ORF">KUDE01_001372</name>
</gene>
<dbReference type="AlphaFoldDB" id="A0AAD9CEC6"/>
<proteinExistence type="predicted"/>
<keyword evidence="2" id="KW-0418">Kinase</keyword>
<keyword evidence="2" id="KW-0808">Transferase</keyword>
<evidence type="ECO:0000313" key="2">
    <source>
        <dbReference type="EMBL" id="KAK1900585.1"/>
    </source>
</evidence>
<comment type="caution">
    <text evidence="2">The sequence shown here is derived from an EMBL/GenBank/DDBJ whole genome shotgun (WGS) entry which is preliminary data.</text>
</comment>
<dbReference type="GO" id="GO:0016301">
    <property type="term" value="F:kinase activity"/>
    <property type="evidence" value="ECO:0007669"/>
    <property type="project" value="UniProtKB-KW"/>
</dbReference>
<organism evidence="2 3">
    <name type="scientific">Dissostichus eleginoides</name>
    <name type="common">Patagonian toothfish</name>
    <name type="synonym">Dissostichus amissus</name>
    <dbReference type="NCBI Taxonomy" id="100907"/>
    <lineage>
        <taxon>Eukaryota</taxon>
        <taxon>Metazoa</taxon>
        <taxon>Chordata</taxon>
        <taxon>Craniata</taxon>
        <taxon>Vertebrata</taxon>
        <taxon>Euteleostomi</taxon>
        <taxon>Actinopterygii</taxon>
        <taxon>Neopterygii</taxon>
        <taxon>Teleostei</taxon>
        <taxon>Neoteleostei</taxon>
        <taxon>Acanthomorphata</taxon>
        <taxon>Eupercaria</taxon>
        <taxon>Perciformes</taxon>
        <taxon>Notothenioidei</taxon>
        <taxon>Nototheniidae</taxon>
        <taxon>Dissostichus</taxon>
    </lineage>
</organism>
<keyword evidence="2" id="KW-0675">Receptor</keyword>
<feature type="compositionally biased region" description="Basic and acidic residues" evidence="1">
    <location>
        <begin position="34"/>
        <end position="55"/>
    </location>
</feature>
<reference evidence="2" key="1">
    <citation type="submission" date="2023-04" db="EMBL/GenBank/DDBJ databases">
        <title>Chromosome-level genome of Chaenocephalus aceratus.</title>
        <authorList>
            <person name="Park H."/>
        </authorList>
    </citation>
    <scope>NUCLEOTIDE SEQUENCE</scope>
    <source>
        <strain evidence="2">DE</strain>
        <tissue evidence="2">Muscle</tissue>
    </source>
</reference>
<name>A0AAD9CEC6_DISEL</name>
<dbReference type="EMBL" id="JASDAP010000007">
    <property type="protein sequence ID" value="KAK1900585.1"/>
    <property type="molecule type" value="Genomic_DNA"/>
</dbReference>